<dbReference type="Proteomes" id="UP001152519">
    <property type="component" value="Unassembled WGS sequence"/>
</dbReference>
<sequence length="101" mass="11476">MNARPLPRRRRYADAPTQCGRRGIGTIMAAEDERGVGRLNISDLIKRLEQLDRDLEIIRSRLSRDNRSSHLSREARSELVGAMATASKTRQRLIAQLNAHN</sequence>
<reference evidence="1" key="1">
    <citation type="submission" date="2021-05" db="EMBL/GenBank/DDBJ databases">
        <authorList>
            <person name="Arsene-Ploetze F."/>
        </authorList>
    </citation>
    <scope>NUCLEOTIDE SEQUENCE</scope>
    <source>
        <strain evidence="1">DSM 42138</strain>
    </source>
</reference>
<keyword evidence="2" id="KW-1185">Reference proteome</keyword>
<comment type="caution">
    <text evidence="1">The sequence shown here is derived from an EMBL/GenBank/DDBJ whole genome shotgun (WGS) entry which is preliminary data.</text>
</comment>
<proteinExistence type="predicted"/>
<organism evidence="1 2">
    <name type="scientific">Actinacidiphila cocklensis</name>
    <dbReference type="NCBI Taxonomy" id="887465"/>
    <lineage>
        <taxon>Bacteria</taxon>
        <taxon>Bacillati</taxon>
        <taxon>Actinomycetota</taxon>
        <taxon>Actinomycetes</taxon>
        <taxon>Kitasatosporales</taxon>
        <taxon>Streptomycetaceae</taxon>
        <taxon>Actinacidiphila</taxon>
    </lineage>
</organism>
<protein>
    <submittedName>
        <fullName evidence="1">Uncharacterized protein</fullName>
    </submittedName>
</protein>
<evidence type="ECO:0000313" key="2">
    <source>
        <dbReference type="Proteomes" id="UP001152519"/>
    </source>
</evidence>
<evidence type="ECO:0000313" key="1">
    <source>
        <dbReference type="EMBL" id="CAG6392338.1"/>
    </source>
</evidence>
<dbReference type="EMBL" id="CAJSLV010000044">
    <property type="protein sequence ID" value="CAG6392338.1"/>
    <property type="molecule type" value="Genomic_DNA"/>
</dbReference>
<name>A0A9W4GPG2_9ACTN</name>
<dbReference type="AlphaFoldDB" id="A0A9W4GPG2"/>
<accession>A0A9W4GPG2</accession>
<gene>
    <name evidence="1" type="ORF">SCOCK_160120</name>
</gene>